<dbReference type="InterPro" id="IPR036869">
    <property type="entry name" value="J_dom_sf"/>
</dbReference>
<comment type="caution">
    <text evidence="11">The sequence shown here is derived from an EMBL/GenBank/DDBJ whole genome shotgun (WGS) entry which is preliminary data.</text>
</comment>
<dbReference type="InterPro" id="IPR018253">
    <property type="entry name" value="DnaJ_domain_CS"/>
</dbReference>
<comment type="function">
    <text evidence="6">Participates actively in the response to hyperosmotic and heat shock by preventing the aggregation of stress-denatured proteins and by disaggregating proteins, also in an autonomous, DnaK-independent fashion. Unfolded proteins bind initially to DnaJ; upon interaction with the DnaJ-bound protein, DnaK hydrolyzes its bound ATP, resulting in the formation of a stable complex. GrpE releases ADP from DnaK; ATP binding to DnaK triggers the release of the substrate protein, thus completing the reaction cycle. Several rounds of ATP-dependent interactions between DnaJ, DnaK and GrpE are required for fully efficient folding. Also involved, together with DnaK and GrpE, in the DNA replication of plasmids through activation of initiation proteins.</text>
</comment>
<dbReference type="EMBL" id="DTMQ01000014">
    <property type="protein sequence ID" value="HGE98851.1"/>
    <property type="molecule type" value="Genomic_DNA"/>
</dbReference>
<dbReference type="PROSITE" id="PS51188">
    <property type="entry name" value="ZF_CR"/>
    <property type="match status" value="1"/>
</dbReference>
<dbReference type="HAMAP" id="MF_01152">
    <property type="entry name" value="DnaJ"/>
    <property type="match status" value="1"/>
</dbReference>
<dbReference type="PRINTS" id="PR00625">
    <property type="entry name" value="JDOMAIN"/>
</dbReference>
<dbReference type="CDD" id="cd10747">
    <property type="entry name" value="DnaJ_C"/>
    <property type="match status" value="1"/>
</dbReference>
<dbReference type="PANTHER" id="PTHR43096">
    <property type="entry name" value="DNAJ HOMOLOG 1, MITOCHONDRIAL-RELATED"/>
    <property type="match status" value="1"/>
</dbReference>
<comment type="cofactor">
    <cofactor evidence="6">
        <name>Zn(2+)</name>
        <dbReference type="ChEBI" id="CHEBI:29105"/>
    </cofactor>
    <text evidence="6">Binds 2 Zn(2+) ions per monomer.</text>
</comment>
<feature type="zinc finger region" description="CR-type" evidence="7">
    <location>
        <begin position="150"/>
        <end position="229"/>
    </location>
</feature>
<dbReference type="InterPro" id="IPR001623">
    <property type="entry name" value="DnaJ_domain"/>
</dbReference>
<dbReference type="CDD" id="cd10719">
    <property type="entry name" value="DnaJ_zf"/>
    <property type="match status" value="1"/>
</dbReference>
<feature type="binding site" evidence="6">
    <location>
        <position position="180"/>
    </location>
    <ligand>
        <name>Zn(2+)</name>
        <dbReference type="ChEBI" id="CHEBI:29105"/>
        <label>2</label>
    </ligand>
</feature>
<dbReference type="Pfam" id="PF01556">
    <property type="entry name" value="DnaJ_C"/>
    <property type="match status" value="1"/>
</dbReference>
<dbReference type="InterPro" id="IPR036410">
    <property type="entry name" value="HSP_DnaJ_Cys-rich_dom_sf"/>
</dbReference>
<evidence type="ECO:0000256" key="1">
    <source>
        <dbReference type="ARBA" id="ARBA00022723"/>
    </source>
</evidence>
<feature type="region of interest" description="Disordered" evidence="8">
    <location>
        <begin position="357"/>
        <end position="377"/>
    </location>
</feature>
<proteinExistence type="inferred from homology"/>
<dbReference type="SUPFAM" id="SSF57938">
    <property type="entry name" value="DnaJ/Hsp40 cysteine-rich domain"/>
    <property type="match status" value="1"/>
</dbReference>
<reference evidence="11" key="1">
    <citation type="journal article" date="2020" name="mSystems">
        <title>Genome- and Community-Level Interaction Insights into Carbon Utilization and Element Cycling Functions of Hydrothermarchaeota in Hydrothermal Sediment.</title>
        <authorList>
            <person name="Zhou Z."/>
            <person name="Liu Y."/>
            <person name="Xu W."/>
            <person name="Pan J."/>
            <person name="Luo Z.H."/>
            <person name="Li M."/>
        </authorList>
    </citation>
    <scope>NUCLEOTIDE SEQUENCE [LARGE SCALE GENOMIC DNA]</scope>
    <source>
        <strain evidence="11">SpSt-906</strain>
    </source>
</reference>
<dbReference type="PANTHER" id="PTHR43096:SF52">
    <property type="entry name" value="DNAJ HOMOLOG 1, MITOCHONDRIAL-RELATED"/>
    <property type="match status" value="1"/>
</dbReference>
<evidence type="ECO:0000259" key="9">
    <source>
        <dbReference type="PROSITE" id="PS50076"/>
    </source>
</evidence>
<dbReference type="GO" id="GO:0031072">
    <property type="term" value="F:heat shock protein binding"/>
    <property type="evidence" value="ECO:0007669"/>
    <property type="project" value="InterPro"/>
</dbReference>
<dbReference type="PROSITE" id="PS00636">
    <property type="entry name" value="DNAJ_1"/>
    <property type="match status" value="1"/>
</dbReference>
<protein>
    <recommendedName>
        <fullName evidence="6">Chaperone protein DnaJ</fullName>
    </recommendedName>
</protein>
<comment type="similarity">
    <text evidence="6">Belongs to the DnaJ family.</text>
</comment>
<evidence type="ECO:0000256" key="7">
    <source>
        <dbReference type="PROSITE-ProRule" id="PRU00546"/>
    </source>
</evidence>
<dbReference type="Gene3D" id="2.60.260.20">
    <property type="entry name" value="Urease metallochaperone UreE, N-terminal domain"/>
    <property type="match status" value="2"/>
</dbReference>
<keyword evidence="2 6" id="KW-0677">Repeat</keyword>
<sequence length="377" mass="42301">MAKKEDYYELLGVRRDATEEEIKRAYYALAKKYHPDMNPDNRKEAEEKFKKISEAYEVLMDKEKRKLYDTYGHEGVSQKFSPGGFQWQDFTHADVFKDIFGDFDFDDFFSRIRSGGSIFDIFDELKVKKRETGKNIRIRMFLTLEEIAQGCEKEVTVARFEKCSTCGGKGGKGSAICPRCKGSGQVKEVSRNFFGSFVQLYTCPECEGSGRVIKEVCSHCGGSGRVKVTRKIKIKIPAGISPAHYLTLPGEGHYGSGGSGDIIVEVQEKEHPLFLRKGNDLITEMPISYAIACLGGEIEVPTLAGPRRVQIPPGIQDGENIRLKGLGIKGLDGKKGDIIVRVRIHIPRRLTEREKELLRELGKVSEPTPPPTKPKDE</sequence>
<evidence type="ECO:0000259" key="10">
    <source>
        <dbReference type="PROSITE" id="PS51188"/>
    </source>
</evidence>
<dbReference type="AlphaFoldDB" id="A0A7C3YPB0"/>
<keyword evidence="3 6" id="KW-0863">Zinc-finger</keyword>
<feature type="compositionally biased region" description="Pro residues" evidence="8">
    <location>
        <begin position="367"/>
        <end position="377"/>
    </location>
</feature>
<feature type="binding site" evidence="6">
    <location>
        <position position="166"/>
    </location>
    <ligand>
        <name>Zn(2+)</name>
        <dbReference type="ChEBI" id="CHEBI:29105"/>
        <label>1</label>
    </ligand>
</feature>
<feature type="binding site" evidence="6">
    <location>
        <position position="203"/>
    </location>
    <ligand>
        <name>Zn(2+)</name>
        <dbReference type="ChEBI" id="CHEBI:29105"/>
        <label>2</label>
    </ligand>
</feature>
<keyword evidence="6" id="KW-0235">DNA replication</keyword>
<comment type="subunit">
    <text evidence="6">Homodimer.</text>
</comment>
<feature type="repeat" description="CXXCXGXG motif" evidence="6">
    <location>
        <begin position="217"/>
        <end position="224"/>
    </location>
</feature>
<feature type="binding site" evidence="6">
    <location>
        <position position="177"/>
    </location>
    <ligand>
        <name>Zn(2+)</name>
        <dbReference type="ChEBI" id="CHEBI:29105"/>
        <label>2</label>
    </ligand>
</feature>
<organism evidence="11">
    <name type="scientific">candidate division WOR-3 bacterium</name>
    <dbReference type="NCBI Taxonomy" id="2052148"/>
    <lineage>
        <taxon>Bacteria</taxon>
        <taxon>Bacteria division WOR-3</taxon>
    </lineage>
</organism>
<dbReference type="GO" id="GO:0051082">
    <property type="term" value="F:unfolded protein binding"/>
    <property type="evidence" value="ECO:0007669"/>
    <property type="project" value="UniProtKB-UniRule"/>
</dbReference>
<dbReference type="GO" id="GO:0006260">
    <property type="term" value="P:DNA replication"/>
    <property type="evidence" value="ECO:0007669"/>
    <property type="project" value="UniProtKB-KW"/>
</dbReference>
<evidence type="ECO:0000256" key="5">
    <source>
        <dbReference type="ARBA" id="ARBA00023186"/>
    </source>
</evidence>
<dbReference type="NCBIfam" id="NF008035">
    <property type="entry name" value="PRK10767.1"/>
    <property type="match status" value="1"/>
</dbReference>
<comment type="domain">
    <text evidence="6">The J domain is necessary and sufficient to stimulate DnaK ATPase activity. Zinc center 1 plays an important role in the autonomous, DnaK-independent chaperone activity of DnaJ. Zinc center 2 is essential for interaction with DnaK and for DnaJ activity.</text>
</comment>
<feature type="binding site" evidence="6">
    <location>
        <position position="217"/>
    </location>
    <ligand>
        <name>Zn(2+)</name>
        <dbReference type="ChEBI" id="CHEBI:29105"/>
        <label>1</label>
    </ligand>
</feature>
<dbReference type="GO" id="GO:0008270">
    <property type="term" value="F:zinc ion binding"/>
    <property type="evidence" value="ECO:0007669"/>
    <property type="project" value="UniProtKB-UniRule"/>
</dbReference>
<feature type="domain" description="J" evidence="9">
    <location>
        <begin position="6"/>
        <end position="72"/>
    </location>
</feature>
<keyword evidence="4 6" id="KW-0862">Zinc</keyword>
<evidence type="ECO:0000256" key="3">
    <source>
        <dbReference type="ARBA" id="ARBA00022771"/>
    </source>
</evidence>
<dbReference type="Gene3D" id="1.10.287.110">
    <property type="entry name" value="DnaJ domain"/>
    <property type="match status" value="1"/>
</dbReference>
<dbReference type="InterPro" id="IPR008971">
    <property type="entry name" value="HSP40/DnaJ_pept-bd"/>
</dbReference>
<evidence type="ECO:0000256" key="6">
    <source>
        <dbReference type="HAMAP-Rule" id="MF_01152"/>
    </source>
</evidence>
<dbReference type="Pfam" id="PF00684">
    <property type="entry name" value="DnaJ_CXXCXGXG"/>
    <property type="match status" value="1"/>
</dbReference>
<evidence type="ECO:0000256" key="8">
    <source>
        <dbReference type="SAM" id="MobiDB-lite"/>
    </source>
</evidence>
<keyword evidence="6" id="KW-0346">Stress response</keyword>
<dbReference type="FunFam" id="2.60.260.20:FF:000005">
    <property type="entry name" value="Chaperone protein dnaJ 1, mitochondrial"/>
    <property type="match status" value="1"/>
</dbReference>
<keyword evidence="5 6" id="KW-0143">Chaperone</keyword>
<keyword evidence="6" id="KW-0963">Cytoplasm</keyword>
<dbReference type="CDD" id="cd06257">
    <property type="entry name" value="DnaJ"/>
    <property type="match status" value="1"/>
</dbReference>
<evidence type="ECO:0000313" key="11">
    <source>
        <dbReference type="EMBL" id="HGE98851.1"/>
    </source>
</evidence>
<keyword evidence="1 6" id="KW-0479">Metal-binding</keyword>
<dbReference type="InterPro" id="IPR002939">
    <property type="entry name" value="DnaJ_C"/>
</dbReference>
<dbReference type="InterPro" id="IPR001305">
    <property type="entry name" value="HSP_DnaJ_Cys-rich_dom"/>
</dbReference>
<dbReference type="GO" id="GO:0009408">
    <property type="term" value="P:response to heat"/>
    <property type="evidence" value="ECO:0007669"/>
    <property type="project" value="InterPro"/>
</dbReference>
<dbReference type="SUPFAM" id="SSF49493">
    <property type="entry name" value="HSP40/DnaJ peptide-binding domain"/>
    <property type="match status" value="2"/>
</dbReference>
<feature type="repeat" description="CXXCXGXG motif" evidence="6">
    <location>
        <begin position="177"/>
        <end position="184"/>
    </location>
</feature>
<evidence type="ECO:0000256" key="2">
    <source>
        <dbReference type="ARBA" id="ARBA00022737"/>
    </source>
</evidence>
<dbReference type="SMART" id="SM00271">
    <property type="entry name" value="DnaJ"/>
    <property type="match status" value="1"/>
</dbReference>
<dbReference type="GO" id="GO:0005524">
    <property type="term" value="F:ATP binding"/>
    <property type="evidence" value="ECO:0007669"/>
    <property type="project" value="InterPro"/>
</dbReference>
<comment type="subcellular location">
    <subcellularLocation>
        <location evidence="6">Cytoplasm</location>
    </subcellularLocation>
</comment>
<dbReference type="PROSITE" id="PS50076">
    <property type="entry name" value="DNAJ_2"/>
    <property type="match status" value="1"/>
</dbReference>
<dbReference type="GO" id="GO:0005737">
    <property type="term" value="C:cytoplasm"/>
    <property type="evidence" value="ECO:0007669"/>
    <property type="project" value="UniProtKB-SubCell"/>
</dbReference>
<evidence type="ECO:0000256" key="4">
    <source>
        <dbReference type="ARBA" id="ARBA00022833"/>
    </source>
</evidence>
<feature type="binding site" evidence="6">
    <location>
        <position position="206"/>
    </location>
    <ligand>
        <name>Zn(2+)</name>
        <dbReference type="ChEBI" id="CHEBI:29105"/>
        <label>2</label>
    </ligand>
</feature>
<feature type="repeat" description="CXXCXGXG motif" evidence="6">
    <location>
        <begin position="163"/>
        <end position="170"/>
    </location>
</feature>
<dbReference type="Pfam" id="PF00226">
    <property type="entry name" value="DnaJ"/>
    <property type="match status" value="1"/>
</dbReference>
<feature type="repeat" description="CXXCXGXG motif" evidence="6">
    <location>
        <begin position="203"/>
        <end position="210"/>
    </location>
</feature>
<dbReference type="GO" id="GO:0042026">
    <property type="term" value="P:protein refolding"/>
    <property type="evidence" value="ECO:0007669"/>
    <property type="project" value="TreeGrafter"/>
</dbReference>
<dbReference type="Gene3D" id="6.20.20.10">
    <property type="match status" value="2"/>
</dbReference>
<dbReference type="InterPro" id="IPR012724">
    <property type="entry name" value="DnaJ"/>
</dbReference>
<dbReference type="SUPFAM" id="SSF46565">
    <property type="entry name" value="Chaperone J-domain"/>
    <property type="match status" value="1"/>
</dbReference>
<dbReference type="NCBIfam" id="TIGR02349">
    <property type="entry name" value="DnaJ_bact"/>
    <property type="match status" value="1"/>
</dbReference>
<accession>A0A7C3YPB0</accession>
<feature type="binding site" evidence="6">
    <location>
        <position position="220"/>
    </location>
    <ligand>
        <name>Zn(2+)</name>
        <dbReference type="ChEBI" id="CHEBI:29105"/>
        <label>1</label>
    </ligand>
</feature>
<gene>
    <name evidence="6 11" type="primary">dnaJ</name>
    <name evidence="11" type="ORF">ENX07_02100</name>
</gene>
<name>A0A7C3YPB0_UNCW3</name>
<feature type="domain" description="CR-type" evidence="10">
    <location>
        <begin position="150"/>
        <end position="229"/>
    </location>
</feature>
<feature type="binding site" evidence="6">
    <location>
        <position position="163"/>
    </location>
    <ligand>
        <name>Zn(2+)</name>
        <dbReference type="ChEBI" id="CHEBI:29105"/>
        <label>1</label>
    </ligand>
</feature>